<evidence type="ECO:0000313" key="1">
    <source>
        <dbReference type="EMBL" id="MBB3066398.1"/>
    </source>
</evidence>
<reference evidence="1 2" key="1">
    <citation type="submission" date="2020-08" db="EMBL/GenBank/DDBJ databases">
        <title>Genomic Encyclopedia of Type Strains, Phase III (KMG-III): the genomes of soil and plant-associated and newly described type strains.</title>
        <authorList>
            <person name="Whitman W."/>
        </authorList>
    </citation>
    <scope>NUCLEOTIDE SEQUENCE [LARGE SCALE GENOMIC DNA]</scope>
    <source>
        <strain evidence="1 2">CECT 8803</strain>
    </source>
</reference>
<dbReference type="Pfam" id="PF20104">
    <property type="entry name" value="DUF6494"/>
    <property type="match status" value="1"/>
</dbReference>
<dbReference type="EMBL" id="JACHXA010000008">
    <property type="protein sequence ID" value="MBB3066398.1"/>
    <property type="molecule type" value="Genomic_DNA"/>
</dbReference>
<gene>
    <name evidence="1" type="ORF">FHR98_002704</name>
</gene>
<protein>
    <submittedName>
        <fullName evidence="1">16S rRNA U516 pseudouridylate synthase RsuA-like enzyme</fullName>
    </submittedName>
</protein>
<dbReference type="AlphaFoldDB" id="A0A839SVT6"/>
<accession>A0A839SVT6</accession>
<comment type="caution">
    <text evidence="1">The sequence shown here is derived from an EMBL/GenBank/DDBJ whole genome shotgun (WGS) entry which is preliminary data.</text>
</comment>
<keyword evidence="2" id="KW-1185">Reference proteome</keyword>
<organism evidence="1 2">
    <name type="scientific">Limibacillus halophilus</name>
    <dbReference type="NCBI Taxonomy" id="1579333"/>
    <lineage>
        <taxon>Bacteria</taxon>
        <taxon>Pseudomonadati</taxon>
        <taxon>Pseudomonadota</taxon>
        <taxon>Alphaproteobacteria</taxon>
        <taxon>Rhodospirillales</taxon>
        <taxon>Rhodovibrionaceae</taxon>
        <taxon>Limibacillus</taxon>
    </lineage>
</organism>
<name>A0A839SVT6_9PROT</name>
<sequence>MNEDIFNMEVRKFLKKVGVTSQREIEQAVRDGLENGRITSADKVKVKAVITIEGLSDGHEVTGEISLS</sequence>
<proteinExistence type="predicted"/>
<evidence type="ECO:0000313" key="2">
    <source>
        <dbReference type="Proteomes" id="UP000581135"/>
    </source>
</evidence>
<dbReference type="RefSeq" id="WP_183417218.1">
    <property type="nucleotide sequence ID" value="NZ_JACHXA010000008.1"/>
</dbReference>
<dbReference type="InterPro" id="IPR045471">
    <property type="entry name" value="DUF6494"/>
</dbReference>
<dbReference type="Proteomes" id="UP000581135">
    <property type="component" value="Unassembled WGS sequence"/>
</dbReference>